<name>A0A0B7BYW4_9EUPU</name>
<feature type="non-terminal residue" evidence="2">
    <location>
        <position position="1"/>
    </location>
</feature>
<dbReference type="EMBL" id="HACG01051261">
    <property type="protein sequence ID" value="CEK98132.1"/>
    <property type="molecule type" value="Transcribed_RNA"/>
</dbReference>
<feature type="non-terminal residue" evidence="2">
    <location>
        <position position="71"/>
    </location>
</feature>
<proteinExistence type="predicted"/>
<feature type="region of interest" description="Disordered" evidence="1">
    <location>
        <begin position="1"/>
        <end position="71"/>
    </location>
</feature>
<dbReference type="AlphaFoldDB" id="A0A0B7BYW4"/>
<evidence type="ECO:0000256" key="1">
    <source>
        <dbReference type="SAM" id="MobiDB-lite"/>
    </source>
</evidence>
<accession>A0A0B7BYW4</accession>
<reference evidence="2" key="1">
    <citation type="submission" date="2014-12" db="EMBL/GenBank/DDBJ databases">
        <title>Insight into the proteome of Arion vulgaris.</title>
        <authorList>
            <person name="Aradska J."/>
            <person name="Bulat T."/>
            <person name="Smidak R."/>
            <person name="Sarate P."/>
            <person name="Gangsoo J."/>
            <person name="Sialana F."/>
            <person name="Bilban M."/>
            <person name="Lubec G."/>
        </authorList>
    </citation>
    <scope>NUCLEOTIDE SEQUENCE</scope>
    <source>
        <tissue evidence="2">Skin</tissue>
    </source>
</reference>
<feature type="compositionally biased region" description="Low complexity" evidence="1">
    <location>
        <begin position="52"/>
        <end position="65"/>
    </location>
</feature>
<sequence length="71" mass="8543">RNKQPQHQNLRRSDRNRHTPATPHLSEASDNSISEFESPVSATQSHHHHHQQFYYQQQQQQQPQQQHHHQP</sequence>
<gene>
    <name evidence="2" type="primary">ORF217880</name>
</gene>
<evidence type="ECO:0000313" key="2">
    <source>
        <dbReference type="EMBL" id="CEK98132.1"/>
    </source>
</evidence>
<protein>
    <submittedName>
        <fullName evidence="2">Uncharacterized protein</fullName>
    </submittedName>
</protein>
<organism evidence="2">
    <name type="scientific">Arion vulgaris</name>
    <dbReference type="NCBI Taxonomy" id="1028688"/>
    <lineage>
        <taxon>Eukaryota</taxon>
        <taxon>Metazoa</taxon>
        <taxon>Spiralia</taxon>
        <taxon>Lophotrochozoa</taxon>
        <taxon>Mollusca</taxon>
        <taxon>Gastropoda</taxon>
        <taxon>Heterobranchia</taxon>
        <taxon>Euthyneura</taxon>
        <taxon>Panpulmonata</taxon>
        <taxon>Eupulmonata</taxon>
        <taxon>Stylommatophora</taxon>
        <taxon>Helicina</taxon>
        <taxon>Arionoidea</taxon>
        <taxon>Arionidae</taxon>
        <taxon>Arion</taxon>
    </lineage>
</organism>
<feature type="compositionally biased region" description="Polar residues" evidence="1">
    <location>
        <begin position="28"/>
        <end position="43"/>
    </location>
</feature>